<dbReference type="InterPro" id="IPR014245">
    <property type="entry name" value="Spore_III_AF"/>
</dbReference>
<feature type="transmembrane region" description="Helical" evidence="1">
    <location>
        <begin position="33"/>
        <end position="54"/>
    </location>
</feature>
<keyword evidence="1" id="KW-0812">Transmembrane</keyword>
<keyword evidence="3" id="KW-1185">Reference proteome</keyword>
<dbReference type="EMBL" id="JAROCA020000001">
    <property type="protein sequence ID" value="MDY0405609.1"/>
    <property type="molecule type" value="Genomic_DNA"/>
</dbReference>
<reference evidence="2 3" key="1">
    <citation type="submission" date="2023-10" db="EMBL/GenBank/DDBJ databases">
        <title>179-bfca-hs.</title>
        <authorList>
            <person name="Miliotis G."/>
            <person name="Sengupta P."/>
            <person name="Hameed A."/>
            <person name="Chuvochina M."/>
            <person name="Mcdonagh F."/>
            <person name="Simpson A.C."/>
            <person name="Singh N.K."/>
            <person name="Rekha P.D."/>
            <person name="Raman K."/>
            <person name="Hugenholtz P."/>
            <person name="Venkateswaran K."/>
        </authorList>
    </citation>
    <scope>NUCLEOTIDE SEQUENCE [LARGE SCALE GENOMIC DNA]</scope>
    <source>
        <strain evidence="2 3">179-BFC-A-HS</strain>
    </source>
</reference>
<dbReference type="RefSeq" id="WP_320384548.1">
    <property type="nucleotide sequence ID" value="NZ_JAROCA020000001.1"/>
</dbReference>
<organism evidence="2 3">
    <name type="scientific">Tigheibacillus jepli</name>
    <dbReference type="NCBI Taxonomy" id="3035914"/>
    <lineage>
        <taxon>Bacteria</taxon>
        <taxon>Bacillati</taxon>
        <taxon>Bacillota</taxon>
        <taxon>Bacilli</taxon>
        <taxon>Bacillales</taxon>
        <taxon>Bacillaceae</taxon>
        <taxon>Tigheibacillus</taxon>
    </lineage>
</organism>
<comment type="caution">
    <text evidence="2">The sequence shown here is derived from an EMBL/GenBank/DDBJ whole genome shotgun (WGS) entry which is preliminary data.</text>
</comment>
<evidence type="ECO:0000313" key="3">
    <source>
        <dbReference type="Proteomes" id="UP001228376"/>
    </source>
</evidence>
<name>A0ABU5CH11_9BACI</name>
<feature type="transmembrane region" description="Helical" evidence="1">
    <location>
        <begin position="7"/>
        <end position="27"/>
    </location>
</feature>
<dbReference type="Proteomes" id="UP001228376">
    <property type="component" value="Unassembled WGS sequence"/>
</dbReference>
<keyword evidence="1" id="KW-0472">Membrane</keyword>
<protein>
    <submittedName>
        <fullName evidence="2">Stage III sporulation protein AF</fullName>
    </submittedName>
</protein>
<keyword evidence="1" id="KW-1133">Transmembrane helix</keyword>
<dbReference type="Pfam" id="PF09581">
    <property type="entry name" value="Spore_III_AF"/>
    <property type="match status" value="1"/>
</dbReference>
<evidence type="ECO:0000313" key="2">
    <source>
        <dbReference type="EMBL" id="MDY0405609.1"/>
    </source>
</evidence>
<accession>A0ABU5CH11</accession>
<proteinExistence type="predicted"/>
<evidence type="ECO:0000256" key="1">
    <source>
        <dbReference type="SAM" id="Phobius"/>
    </source>
</evidence>
<dbReference type="NCBIfam" id="TIGR02896">
    <property type="entry name" value="spore_III_AF"/>
    <property type="match status" value="1"/>
</dbReference>
<sequence>MSMLIHWVTQIIVFILLATIIDLLVPANAMKKYIQFAVGLILILVFLKPVFYLFQIDVKQAIQTNFQQQQNEILKEDVLKNTMEKQKREIESSERAYILQQMAVQLKNLANKEVAKEFHVQITNIDFEFEGGQAS</sequence>
<gene>
    <name evidence="2" type="primary">spoIIIAF</name>
    <name evidence="2" type="ORF">P5G51_009555</name>
</gene>